<dbReference type="RefSeq" id="WP_184919878.1">
    <property type="nucleotide sequence ID" value="NZ_JACHJR010000001.1"/>
</dbReference>
<accession>A0A7W7SFM6</accession>
<reference evidence="1 2" key="1">
    <citation type="submission" date="2020-08" db="EMBL/GenBank/DDBJ databases">
        <title>Sequencing the genomes of 1000 actinobacteria strains.</title>
        <authorList>
            <person name="Klenk H.-P."/>
        </authorList>
    </citation>
    <scope>NUCLEOTIDE SEQUENCE [LARGE SCALE GENOMIC DNA]</scope>
    <source>
        <strain evidence="1 2">DSM 44786</strain>
    </source>
</reference>
<dbReference type="Proteomes" id="UP000573327">
    <property type="component" value="Unassembled WGS sequence"/>
</dbReference>
<evidence type="ECO:0000313" key="1">
    <source>
        <dbReference type="EMBL" id="MBB4949502.1"/>
    </source>
</evidence>
<protein>
    <submittedName>
        <fullName evidence="1">Tetratricopeptide (TPR) repeat protein</fullName>
    </submittedName>
</protein>
<proteinExistence type="predicted"/>
<dbReference type="AlphaFoldDB" id="A0A7W7SFM6"/>
<sequence length="422" mass="45575">MSSFSAPRDLPEDLATVLAVVAGLPFAVLEPGLVAAALGTRPDAVADVLPRLAALRLLRAHPAVEGLWVFPEGRRVSPLPARRTDPAEQLDQLQRAVAWWLAAMVAAERHLAPWHRLLEAEAGEEPSVVEPLAFAGREQARAWVSGQRDSVVAVIAAGALRWDYLTWRGTLAASRTLWRHLPEPGVQLLCTNWAVPAVQGNGDRQQVRAVLLARSDANRQASRYSDACDAADAALYSAEEDGDEQDRGQALHAGAAALLAATRTGPATERAVKALAVRERTGDERAAALTRLLLGLCHQQGGDRWRALAELDAARAVLARVGDEFDHARALAHLARARAVLNDDAGALADFEQAAGLFAAVGADPWRGRCLTWWATTLPKERWDESYGMFTEALELFGDAFHPERGTATAALVAYGKRRPRP</sequence>
<dbReference type="EMBL" id="JACHJR010000001">
    <property type="protein sequence ID" value="MBB4949502.1"/>
    <property type="molecule type" value="Genomic_DNA"/>
</dbReference>
<keyword evidence="2" id="KW-1185">Reference proteome</keyword>
<dbReference type="InterPro" id="IPR011990">
    <property type="entry name" value="TPR-like_helical_dom_sf"/>
</dbReference>
<dbReference type="Gene3D" id="1.25.40.10">
    <property type="entry name" value="Tetratricopeptide repeat domain"/>
    <property type="match status" value="1"/>
</dbReference>
<comment type="caution">
    <text evidence="1">The sequence shown here is derived from an EMBL/GenBank/DDBJ whole genome shotgun (WGS) entry which is preliminary data.</text>
</comment>
<organism evidence="1 2">
    <name type="scientific">Kitasatospora gansuensis</name>
    <dbReference type="NCBI Taxonomy" id="258050"/>
    <lineage>
        <taxon>Bacteria</taxon>
        <taxon>Bacillati</taxon>
        <taxon>Actinomycetota</taxon>
        <taxon>Actinomycetes</taxon>
        <taxon>Kitasatosporales</taxon>
        <taxon>Streptomycetaceae</taxon>
        <taxon>Kitasatospora</taxon>
    </lineage>
</organism>
<gene>
    <name evidence="1" type="ORF">F4556_005037</name>
</gene>
<name>A0A7W7SFM6_9ACTN</name>
<evidence type="ECO:0000313" key="2">
    <source>
        <dbReference type="Proteomes" id="UP000573327"/>
    </source>
</evidence>
<dbReference type="SUPFAM" id="SSF48452">
    <property type="entry name" value="TPR-like"/>
    <property type="match status" value="1"/>
</dbReference>